<dbReference type="InterPro" id="IPR036134">
    <property type="entry name" value="Crypto/Photolyase_FAD-like_sf"/>
</dbReference>
<dbReference type="EC" id="4.1.99.3" evidence="2"/>
<keyword evidence="6 10" id="KW-0157">Chromophore</keyword>
<proteinExistence type="inferred from homology"/>
<dbReference type="Gene3D" id="3.40.50.620">
    <property type="entry name" value="HUPs"/>
    <property type="match status" value="1"/>
</dbReference>
<dbReference type="AlphaFoldDB" id="A0A4Y6V8D1"/>
<evidence type="ECO:0000256" key="9">
    <source>
        <dbReference type="PIRSR" id="PIRSR602081-2"/>
    </source>
</evidence>
<dbReference type="Gene3D" id="1.10.579.10">
    <property type="entry name" value="DNA Cyclobutane Dipyrimidine Photolyase, subunit A, domain 3"/>
    <property type="match status" value="1"/>
</dbReference>
<dbReference type="PROSITE" id="PS51645">
    <property type="entry name" value="PHR_CRY_ALPHA_BETA"/>
    <property type="match status" value="1"/>
</dbReference>
<keyword evidence="5 8" id="KW-0274">FAD</keyword>
<feature type="site" description="Electron transfer via tryptophanyl radical" evidence="9">
    <location>
        <position position="314"/>
    </location>
</feature>
<name>A0A4Y6V8D1_9PROT</name>
<dbReference type="InterPro" id="IPR002081">
    <property type="entry name" value="Cryptochrome/DNA_photolyase_1"/>
</dbReference>
<evidence type="ECO:0000313" key="12">
    <source>
        <dbReference type="EMBL" id="QDH24891.1"/>
    </source>
</evidence>
<dbReference type="RefSeq" id="WP_141492737.1">
    <property type="nucleotide sequence ID" value="NZ_CP032485.1"/>
</dbReference>
<dbReference type="PROSITE" id="PS00394">
    <property type="entry name" value="DNA_PHOTOLYASES_1_1"/>
    <property type="match status" value="1"/>
</dbReference>
<feature type="binding site" evidence="8">
    <location>
        <begin position="380"/>
        <end position="382"/>
    </location>
    <ligand>
        <name>FAD</name>
        <dbReference type="ChEBI" id="CHEBI:57692"/>
    </ligand>
</feature>
<evidence type="ECO:0000256" key="4">
    <source>
        <dbReference type="ARBA" id="ARBA00022630"/>
    </source>
</evidence>
<evidence type="ECO:0000256" key="5">
    <source>
        <dbReference type="ARBA" id="ARBA00022827"/>
    </source>
</evidence>
<dbReference type="InterPro" id="IPR036155">
    <property type="entry name" value="Crypto/Photolyase_N_sf"/>
</dbReference>
<accession>A0A4Y6V8D1</accession>
<comment type="cofactor">
    <cofactor evidence="8">
        <name>FAD</name>
        <dbReference type="ChEBI" id="CHEBI:57692"/>
    </cofactor>
    <text evidence="8">Binds 1 FAD per subunit.</text>
</comment>
<dbReference type="GO" id="GO:0003904">
    <property type="term" value="F:deoxyribodipyrimidine photo-lyase activity"/>
    <property type="evidence" value="ECO:0007669"/>
    <property type="project" value="UniProtKB-EC"/>
</dbReference>
<dbReference type="PANTHER" id="PTHR11455:SF9">
    <property type="entry name" value="CRYPTOCHROME CIRCADIAN CLOCK 5 ISOFORM X1"/>
    <property type="match status" value="1"/>
</dbReference>
<evidence type="ECO:0000256" key="8">
    <source>
        <dbReference type="PIRSR" id="PIRSR602081-1"/>
    </source>
</evidence>
<dbReference type="FunFam" id="1.10.579.10:FF:000003">
    <property type="entry name" value="Deoxyribodipyrimidine photo-lyase"/>
    <property type="match status" value="1"/>
</dbReference>
<dbReference type="InterPro" id="IPR018394">
    <property type="entry name" value="DNA_photolyase_1_CS_C"/>
</dbReference>
<dbReference type="Proteomes" id="UP000317214">
    <property type="component" value="Chromosome"/>
</dbReference>
<dbReference type="Gene3D" id="1.25.40.80">
    <property type="match status" value="1"/>
</dbReference>
<protein>
    <recommendedName>
        <fullName evidence="3">Deoxyribodipyrimidine photo-lyase</fullName>
        <ecNumber evidence="2">4.1.99.3</ecNumber>
    </recommendedName>
</protein>
<organism evidence="12 13">
    <name type="scientific">Neokomagataea tanensis</name>
    <dbReference type="NCBI Taxonomy" id="661191"/>
    <lineage>
        <taxon>Bacteria</taxon>
        <taxon>Pseudomonadati</taxon>
        <taxon>Pseudomonadota</taxon>
        <taxon>Alphaproteobacteria</taxon>
        <taxon>Acetobacterales</taxon>
        <taxon>Acetobacteraceae</taxon>
        <taxon>Neokomagataea</taxon>
    </lineage>
</organism>
<evidence type="ECO:0000256" key="10">
    <source>
        <dbReference type="RuleBase" id="RU004182"/>
    </source>
</evidence>
<evidence type="ECO:0000256" key="2">
    <source>
        <dbReference type="ARBA" id="ARBA00013149"/>
    </source>
</evidence>
<dbReference type="SUPFAM" id="SSF48173">
    <property type="entry name" value="Cryptochrome/photolyase FAD-binding domain"/>
    <property type="match status" value="1"/>
</dbReference>
<evidence type="ECO:0000256" key="7">
    <source>
        <dbReference type="ARBA" id="ARBA00033999"/>
    </source>
</evidence>
<comment type="cofactor">
    <cofactor evidence="1">
        <name>(6R)-5,10-methylene-5,6,7,8-tetrahydrofolate</name>
        <dbReference type="ChEBI" id="CHEBI:15636"/>
    </cofactor>
</comment>
<dbReference type="InterPro" id="IPR014729">
    <property type="entry name" value="Rossmann-like_a/b/a_fold"/>
</dbReference>
<dbReference type="GO" id="GO:0009416">
    <property type="term" value="P:response to light stimulus"/>
    <property type="evidence" value="ECO:0007669"/>
    <property type="project" value="TreeGrafter"/>
</dbReference>
<dbReference type="InterPro" id="IPR005101">
    <property type="entry name" value="Cryptochr/Photolyase_FAD-bd"/>
</dbReference>
<keyword evidence="12" id="KW-0456">Lyase</keyword>
<dbReference type="SUPFAM" id="SSF52425">
    <property type="entry name" value="Cryptochrome/photolyase, N-terminal domain"/>
    <property type="match status" value="1"/>
</dbReference>
<reference evidence="12 13" key="1">
    <citation type="submission" date="2018-09" db="EMBL/GenBank/DDBJ databases">
        <title>The complete genome sequence of Neokomagataea tanensis NBRC 106556(T).</title>
        <authorList>
            <person name="Chua K.-O."/>
            <person name="See-Too W.-S."/>
            <person name="Hong K.-W."/>
            <person name="Yin W.-F."/>
            <person name="Chan K.-G."/>
        </authorList>
    </citation>
    <scope>NUCLEOTIDE SEQUENCE [LARGE SCALE GENOMIC DNA]</scope>
    <source>
        <strain evidence="13">AH13 \ NBRC 106556</strain>
    </source>
</reference>
<feature type="binding site" evidence="8">
    <location>
        <begin position="246"/>
        <end position="250"/>
    </location>
    <ligand>
        <name>FAD</name>
        <dbReference type="ChEBI" id="CHEBI:57692"/>
    </ligand>
</feature>
<comment type="similarity">
    <text evidence="10">Belongs to the DNA photolyase family.</text>
</comment>
<dbReference type="InterPro" id="IPR006050">
    <property type="entry name" value="DNA_photolyase_N"/>
</dbReference>
<evidence type="ECO:0000313" key="13">
    <source>
        <dbReference type="Proteomes" id="UP000317214"/>
    </source>
</evidence>
<dbReference type="GO" id="GO:0071949">
    <property type="term" value="F:FAD binding"/>
    <property type="evidence" value="ECO:0007669"/>
    <property type="project" value="TreeGrafter"/>
</dbReference>
<dbReference type="Pfam" id="PF00875">
    <property type="entry name" value="DNA_photolyase"/>
    <property type="match status" value="1"/>
</dbReference>
<keyword evidence="4 8" id="KW-0285">Flavoprotein</keyword>
<dbReference type="Pfam" id="PF03441">
    <property type="entry name" value="FAD_binding_7"/>
    <property type="match status" value="1"/>
</dbReference>
<comment type="catalytic activity">
    <reaction evidence="7">
        <text>cyclobutadipyrimidine (in DNA) = 2 pyrimidine residues (in DNA).</text>
        <dbReference type="EC" id="4.1.99.3"/>
    </reaction>
</comment>
<dbReference type="GO" id="GO:0000719">
    <property type="term" value="P:photoreactive repair"/>
    <property type="evidence" value="ECO:0007669"/>
    <property type="project" value="UniProtKB-ARBA"/>
</dbReference>
<keyword evidence="13" id="KW-1185">Reference proteome</keyword>
<feature type="binding site" evidence="8">
    <location>
        <position position="280"/>
    </location>
    <ligand>
        <name>FAD</name>
        <dbReference type="ChEBI" id="CHEBI:57692"/>
    </ligand>
</feature>
<sequence>MAGNDSDRKPVVVWFRHDLRLDDHPAFVAAAATGSPVICVYILDKTTYLESSIGGAYQWWLHDALASLNAELEELGGYLLTFEGRADEILPEIVRQSGAASVFAHHRVLDKERQQDQHISSLLSEMGVGFQLDWGTTLRHPCDVLTKERRSYKVYTAFWKVLRSLGAEEPVDVPEHVQFSAHGDDLLKDQRLNAANLRSEKPDWAAGFRASWRVDSHAAHQALDVFLDDHCSEYATARDHMAEEGTSRLSAYLASGLISPRRVWSEVHKRNEKGKGAEVFASEIGWREFAHYTLFHTPSLPYESITEKFRALPWRKSAHDLKAWQRGKTGVPIVDAAMRQLWQTGWMHNRARMIVGSFLTKHLLINWQEGEAWFRDTLVDYDAASNAMNWQWVSGTGIDAAPFFRVFNPTLQAEKFDPDGVYLKRWVPELSKLSGKVLFEPWKASEATLRAAGVTLGKNYPQPIVDLPEGRDRALSAFKAL</sequence>
<feature type="site" description="Electron transfer via tryptophanyl radical" evidence="9">
    <location>
        <position position="367"/>
    </location>
</feature>
<gene>
    <name evidence="12" type="ORF">D5366_06295</name>
</gene>
<dbReference type="EMBL" id="CP032485">
    <property type="protein sequence ID" value="QDH24891.1"/>
    <property type="molecule type" value="Genomic_DNA"/>
</dbReference>
<dbReference type="PRINTS" id="PR00147">
    <property type="entry name" value="DNAPHOTLYASE"/>
</dbReference>
<evidence type="ECO:0000256" key="3">
    <source>
        <dbReference type="ARBA" id="ARBA00014046"/>
    </source>
</evidence>
<dbReference type="GO" id="GO:0003677">
    <property type="term" value="F:DNA binding"/>
    <property type="evidence" value="ECO:0007669"/>
    <property type="project" value="TreeGrafter"/>
</dbReference>
<feature type="binding site" evidence="8">
    <location>
        <position position="234"/>
    </location>
    <ligand>
        <name>FAD</name>
        <dbReference type="ChEBI" id="CHEBI:57692"/>
    </ligand>
</feature>
<dbReference type="PANTHER" id="PTHR11455">
    <property type="entry name" value="CRYPTOCHROME"/>
    <property type="match status" value="1"/>
</dbReference>
<dbReference type="KEGG" id="ntn:D5366_06295"/>
<feature type="site" description="Electron transfer via tryptophanyl radical" evidence="9">
    <location>
        <position position="390"/>
    </location>
</feature>
<evidence type="ECO:0000256" key="1">
    <source>
        <dbReference type="ARBA" id="ARBA00001932"/>
    </source>
</evidence>
<evidence type="ECO:0000259" key="11">
    <source>
        <dbReference type="PROSITE" id="PS51645"/>
    </source>
</evidence>
<dbReference type="OrthoDB" id="9772484at2"/>
<evidence type="ECO:0000256" key="6">
    <source>
        <dbReference type="ARBA" id="ARBA00022991"/>
    </source>
</evidence>
<feature type="domain" description="Photolyase/cryptochrome alpha/beta" evidence="11">
    <location>
        <begin position="9"/>
        <end position="138"/>
    </location>
</feature>